<protein>
    <submittedName>
        <fullName evidence="2">Ypt/Rab-GAP domain of gyp1p superfamily protein</fullName>
    </submittedName>
</protein>
<dbReference type="AlphaFoldDB" id="A0A4Y1RLX0"/>
<dbReference type="EMBL" id="AP019302">
    <property type="protein sequence ID" value="BBH05360.1"/>
    <property type="molecule type" value="Genomic_DNA"/>
</dbReference>
<organism evidence="2">
    <name type="scientific">Prunus dulcis</name>
    <name type="common">Almond</name>
    <name type="synonym">Amygdalus dulcis</name>
    <dbReference type="NCBI Taxonomy" id="3755"/>
    <lineage>
        <taxon>Eukaryota</taxon>
        <taxon>Viridiplantae</taxon>
        <taxon>Streptophyta</taxon>
        <taxon>Embryophyta</taxon>
        <taxon>Tracheophyta</taxon>
        <taxon>Spermatophyta</taxon>
        <taxon>Magnoliopsida</taxon>
        <taxon>eudicotyledons</taxon>
        <taxon>Gunneridae</taxon>
        <taxon>Pentapetalae</taxon>
        <taxon>rosids</taxon>
        <taxon>fabids</taxon>
        <taxon>Rosales</taxon>
        <taxon>Rosaceae</taxon>
        <taxon>Amygdaloideae</taxon>
        <taxon>Amygdaleae</taxon>
        <taxon>Prunus</taxon>
    </lineage>
</organism>
<sequence length="134" mass="15259">MQQKRFNLCVKWRRRSSSSTLSLFQRSHAILRSLSSSVIWISGIGYLSFFLFSHCVMVVVEVEVKEKEKEKEKRRGSGVGIGGFWFWWTVTLVCLVEVERISNGVVGNVVPLLICKELVQLSVTLATHASRSRL</sequence>
<gene>
    <name evidence="2" type="ORF">Prudu_016725</name>
</gene>
<feature type="transmembrane region" description="Helical" evidence="1">
    <location>
        <begin position="76"/>
        <end position="98"/>
    </location>
</feature>
<name>A0A4Y1RLX0_PRUDU</name>
<evidence type="ECO:0000313" key="2">
    <source>
        <dbReference type="EMBL" id="BBH05360.1"/>
    </source>
</evidence>
<feature type="transmembrane region" description="Helical" evidence="1">
    <location>
        <begin position="39"/>
        <end position="64"/>
    </location>
</feature>
<keyword evidence="1" id="KW-0472">Membrane</keyword>
<accession>A0A4Y1RLX0</accession>
<evidence type="ECO:0000256" key="1">
    <source>
        <dbReference type="SAM" id="Phobius"/>
    </source>
</evidence>
<reference evidence="2" key="1">
    <citation type="journal article" date="2019" name="Science">
        <title>Mutation of a bHLH transcription factor allowed almond domestication.</title>
        <authorList>
            <person name="Sanchez-Perez R."/>
            <person name="Pavan S."/>
            <person name="Mazzeo R."/>
            <person name="Moldovan C."/>
            <person name="Aiese Cigliano R."/>
            <person name="Del Cueto J."/>
            <person name="Ricciardi F."/>
            <person name="Lotti C."/>
            <person name="Ricciardi L."/>
            <person name="Dicenta F."/>
            <person name="Lopez-Marques R.L."/>
            <person name="Lindberg Moller B."/>
        </authorList>
    </citation>
    <scope>NUCLEOTIDE SEQUENCE</scope>
</reference>
<keyword evidence="1" id="KW-0812">Transmembrane</keyword>
<keyword evidence="1" id="KW-1133">Transmembrane helix</keyword>
<proteinExistence type="predicted"/>